<feature type="domain" description="HTH iclR-type" evidence="4">
    <location>
        <begin position="23"/>
        <end position="58"/>
    </location>
</feature>
<dbReference type="PANTHER" id="PTHR18964">
    <property type="entry name" value="ROK (REPRESSOR, ORF, KINASE) FAMILY"/>
    <property type="match status" value="1"/>
</dbReference>
<proteinExistence type="inferred from homology"/>
<gene>
    <name evidence="5" type="ORF">EDD78_11244</name>
</gene>
<keyword evidence="5" id="KW-0808">Transferase</keyword>
<dbReference type="InterPro" id="IPR036388">
    <property type="entry name" value="WH-like_DNA-bd_sf"/>
</dbReference>
<accession>A0A9X8UI27</accession>
<dbReference type="Pfam" id="PF09339">
    <property type="entry name" value="HTH_IclR"/>
    <property type="match status" value="1"/>
</dbReference>
<name>A0A9X8UI27_9FIRM</name>
<reference evidence="5 6" key="1">
    <citation type="submission" date="2019-03" db="EMBL/GenBank/DDBJ databases">
        <title>Genomic Encyclopedia of Type Strains, Phase IV (KMG-IV): sequencing the most valuable type-strain genomes for metagenomic binning, comparative biology and taxonomic classification.</title>
        <authorList>
            <person name="Goeker M."/>
        </authorList>
    </citation>
    <scope>NUCLEOTIDE SEQUENCE [LARGE SCALE GENOMIC DNA]</scope>
    <source>
        <strain evidence="5 6">DSM 100433</strain>
    </source>
</reference>
<dbReference type="GO" id="GO:0016301">
    <property type="term" value="F:kinase activity"/>
    <property type="evidence" value="ECO:0007669"/>
    <property type="project" value="UniProtKB-KW"/>
</dbReference>
<dbReference type="GO" id="GO:0003677">
    <property type="term" value="F:DNA binding"/>
    <property type="evidence" value="ECO:0007669"/>
    <property type="project" value="InterPro"/>
</dbReference>
<dbReference type="Proteomes" id="UP000294682">
    <property type="component" value="Unassembled WGS sequence"/>
</dbReference>
<sequence length="409" mass="45235">MQTKRLDKLYNEYLIVNSLKTSGKLSIPSIAASTGLSRPTVDTIVSQLEREGMVETDGFAQSVTGRKPVLWRLRSDSGYFVGVDFEPPVVRLLILNMCRETVFSRSIQFPQSFHADEVLKLLVSAIRQAMEEARAPLAKLRSISVGNPGSIDKQRGLSVAMHNCPNWNNVPICERLAQEFDCETEIENVILYMANVERERLAGQNVRDFVYVALRTGVGAGVCLKGELYSGASGNAGHFGFLSVGSPLCRSEHRLEEYADTAMLLRRMREEGLLSGGEGEQDGERQICILAERAQEGNPAAMDILEELSDFWAYGLSCAINLLDIPLYVVGGLLARMNVYAPEVGGLFLDMVRKRCVQNYLYEKKYSFELCYAQDVPNAAALGGALRGYETFFKRYAPSAEGNHLAVSG</sequence>
<dbReference type="InterPro" id="IPR043129">
    <property type="entry name" value="ATPase_NBD"/>
</dbReference>
<dbReference type="EMBL" id="SLUK01000012">
    <property type="protein sequence ID" value="TCL41874.1"/>
    <property type="molecule type" value="Genomic_DNA"/>
</dbReference>
<protein>
    <submittedName>
        <fullName evidence="5">NBD/HSP70 family sugar kinase</fullName>
    </submittedName>
</protein>
<dbReference type="InterPro" id="IPR005471">
    <property type="entry name" value="Tscrpt_reg_IclR_N"/>
</dbReference>
<comment type="caution">
    <text evidence="5">The sequence shown here is derived from an EMBL/GenBank/DDBJ whole genome shotgun (WGS) entry which is preliminary data.</text>
</comment>
<dbReference type="GO" id="GO:0042732">
    <property type="term" value="P:D-xylose metabolic process"/>
    <property type="evidence" value="ECO:0007669"/>
    <property type="project" value="UniProtKB-KW"/>
</dbReference>
<evidence type="ECO:0000256" key="2">
    <source>
        <dbReference type="ARBA" id="ARBA00006479"/>
    </source>
</evidence>
<dbReference type="SUPFAM" id="SSF53067">
    <property type="entry name" value="Actin-like ATPase domain"/>
    <property type="match status" value="1"/>
</dbReference>
<comment type="function">
    <text evidence="1">Transcriptional repressor of xylose-utilizing enzymes.</text>
</comment>
<dbReference type="Gene3D" id="3.30.420.40">
    <property type="match status" value="2"/>
</dbReference>
<evidence type="ECO:0000256" key="3">
    <source>
        <dbReference type="ARBA" id="ARBA00022629"/>
    </source>
</evidence>
<evidence type="ECO:0000259" key="4">
    <source>
        <dbReference type="Pfam" id="PF09339"/>
    </source>
</evidence>
<dbReference type="Pfam" id="PF00480">
    <property type="entry name" value="ROK"/>
    <property type="match status" value="1"/>
</dbReference>
<evidence type="ECO:0000313" key="5">
    <source>
        <dbReference type="EMBL" id="TCL41874.1"/>
    </source>
</evidence>
<dbReference type="Gene3D" id="1.10.10.10">
    <property type="entry name" value="Winged helix-like DNA-binding domain superfamily/Winged helix DNA-binding domain"/>
    <property type="match status" value="1"/>
</dbReference>
<evidence type="ECO:0000256" key="1">
    <source>
        <dbReference type="ARBA" id="ARBA00002486"/>
    </source>
</evidence>
<comment type="similarity">
    <text evidence="2">Belongs to the ROK (NagC/XylR) family.</text>
</comment>
<dbReference type="RefSeq" id="WP_165873216.1">
    <property type="nucleotide sequence ID" value="NZ_SLUK01000012.1"/>
</dbReference>
<keyword evidence="6" id="KW-1185">Reference proteome</keyword>
<dbReference type="InterPro" id="IPR000600">
    <property type="entry name" value="ROK"/>
</dbReference>
<evidence type="ECO:0000313" key="6">
    <source>
        <dbReference type="Proteomes" id="UP000294682"/>
    </source>
</evidence>
<organism evidence="5 6">
    <name type="scientific">Harryflintia acetispora</name>
    <dbReference type="NCBI Taxonomy" id="1849041"/>
    <lineage>
        <taxon>Bacteria</taxon>
        <taxon>Bacillati</taxon>
        <taxon>Bacillota</taxon>
        <taxon>Clostridia</taxon>
        <taxon>Eubacteriales</taxon>
        <taxon>Oscillospiraceae</taxon>
        <taxon>Harryflintia</taxon>
    </lineage>
</organism>
<dbReference type="AlphaFoldDB" id="A0A9X8UI27"/>
<dbReference type="SUPFAM" id="SSF46785">
    <property type="entry name" value="Winged helix' DNA-binding domain"/>
    <property type="match status" value="1"/>
</dbReference>
<keyword evidence="3" id="KW-0119">Carbohydrate metabolism</keyword>
<dbReference type="PANTHER" id="PTHR18964:SF149">
    <property type="entry name" value="BIFUNCTIONAL UDP-N-ACETYLGLUCOSAMINE 2-EPIMERASE_N-ACETYLMANNOSAMINE KINASE"/>
    <property type="match status" value="1"/>
</dbReference>
<dbReference type="InterPro" id="IPR036390">
    <property type="entry name" value="WH_DNA-bd_sf"/>
</dbReference>
<keyword evidence="5" id="KW-0418">Kinase</keyword>
<keyword evidence="3" id="KW-0859">Xylose metabolism</keyword>
<dbReference type="GO" id="GO:0006355">
    <property type="term" value="P:regulation of DNA-templated transcription"/>
    <property type="evidence" value="ECO:0007669"/>
    <property type="project" value="InterPro"/>
</dbReference>